<dbReference type="PANTHER" id="PTHR48451">
    <property type="entry name" value="DUF4218 DOMAIN-CONTAINING PROTEIN"/>
    <property type="match status" value="1"/>
</dbReference>
<evidence type="ECO:0000313" key="2">
    <source>
        <dbReference type="EMBL" id="GFP82128.1"/>
    </source>
</evidence>
<evidence type="ECO:0000259" key="1">
    <source>
        <dbReference type="Pfam" id="PF13960"/>
    </source>
</evidence>
<dbReference type="InterPro" id="IPR025452">
    <property type="entry name" value="DUF4218"/>
</dbReference>
<gene>
    <name evidence="2" type="ORF">PHJA_000356100</name>
</gene>
<dbReference type="AlphaFoldDB" id="A0A830BAK4"/>
<protein>
    <recommendedName>
        <fullName evidence="1">DUF4218 domain-containing protein</fullName>
    </recommendedName>
</protein>
<dbReference type="Pfam" id="PF13960">
    <property type="entry name" value="DUF4218"/>
    <property type="match status" value="1"/>
</dbReference>
<proteinExistence type="predicted"/>
<dbReference type="EMBL" id="BMAC01000038">
    <property type="protein sequence ID" value="GFP82128.1"/>
    <property type="molecule type" value="Genomic_DNA"/>
</dbReference>
<reference evidence="2" key="1">
    <citation type="submission" date="2020-07" db="EMBL/GenBank/DDBJ databases">
        <title>Ethylene signaling mediates host invasion by parasitic plants.</title>
        <authorList>
            <person name="Yoshida S."/>
        </authorList>
    </citation>
    <scope>NUCLEOTIDE SEQUENCE</scope>
    <source>
        <strain evidence="2">Okayama</strain>
    </source>
</reference>
<comment type="caution">
    <text evidence="2">The sequence shown here is derived from an EMBL/GenBank/DDBJ whole genome shotgun (WGS) entry which is preliminary data.</text>
</comment>
<sequence length="85" mass="10260">MAEGYIIEECLTFCSMYLDDIDTKFNKAERNYENYKDNSRQTFLVFLEKSHLIGKGEYKFLEEESWKQVHTYVLKNCDEVLPFIR</sequence>
<dbReference type="OrthoDB" id="1919442at2759"/>
<dbReference type="PANTHER" id="PTHR48451:SF1">
    <property type="entry name" value="DUF4218 DOMAIN-CONTAINING PROTEIN"/>
    <property type="match status" value="1"/>
</dbReference>
<evidence type="ECO:0000313" key="3">
    <source>
        <dbReference type="Proteomes" id="UP000653305"/>
    </source>
</evidence>
<dbReference type="Proteomes" id="UP000653305">
    <property type="component" value="Unassembled WGS sequence"/>
</dbReference>
<accession>A0A830BAK4</accession>
<name>A0A830BAK4_9LAMI</name>
<keyword evidence="3" id="KW-1185">Reference proteome</keyword>
<organism evidence="2 3">
    <name type="scientific">Phtheirospermum japonicum</name>
    <dbReference type="NCBI Taxonomy" id="374723"/>
    <lineage>
        <taxon>Eukaryota</taxon>
        <taxon>Viridiplantae</taxon>
        <taxon>Streptophyta</taxon>
        <taxon>Embryophyta</taxon>
        <taxon>Tracheophyta</taxon>
        <taxon>Spermatophyta</taxon>
        <taxon>Magnoliopsida</taxon>
        <taxon>eudicotyledons</taxon>
        <taxon>Gunneridae</taxon>
        <taxon>Pentapetalae</taxon>
        <taxon>asterids</taxon>
        <taxon>lamiids</taxon>
        <taxon>Lamiales</taxon>
        <taxon>Orobanchaceae</taxon>
        <taxon>Orobanchaceae incertae sedis</taxon>
        <taxon>Phtheirospermum</taxon>
    </lineage>
</organism>
<feature type="domain" description="DUF4218" evidence="1">
    <location>
        <begin position="1"/>
        <end position="31"/>
    </location>
</feature>